<dbReference type="InterPro" id="IPR050072">
    <property type="entry name" value="Peptidase_M20A"/>
</dbReference>
<dbReference type="PANTHER" id="PTHR43808:SF31">
    <property type="entry name" value="N-ACETYL-L-CITRULLINE DEACETYLASE"/>
    <property type="match status" value="1"/>
</dbReference>
<evidence type="ECO:0000313" key="10">
    <source>
        <dbReference type="Proteomes" id="UP000886819"/>
    </source>
</evidence>
<dbReference type="SUPFAM" id="SSF55031">
    <property type="entry name" value="Bacterial exopeptidase dimerisation domain"/>
    <property type="match status" value="1"/>
</dbReference>
<dbReference type="GO" id="GO:0006526">
    <property type="term" value="P:L-arginine biosynthetic process"/>
    <property type="evidence" value="ECO:0007669"/>
    <property type="project" value="TreeGrafter"/>
</dbReference>
<sequence length="462" mass="49144">MNERLDAAVAALHAQAVDTLRRWIRVPSEKMPAEAGAPFGRPLRDMLTLALEDAKNLGMQTRDFDGYIGEAEIGEGEETMGILAHLDVVPAGDGWQVDPYGAVVEDGKMYGRGTSDDKGPAVAALFAMKAVLDAGIPLKRKVRLILGCDEESGWEDIRHYQQARKMPDFGFSPDASYPVINTEKGIEQLRLYAALPGDESGASYPVYSVTAGERPNVIPGLATAEIGCADLDALRRALEQTGLDVTAEAAGPNRARIVSHGVTGHASMPAFGKNAAGQLLLALSAIGAGGGVQPVIRRLAETIGMDFTGKGLGIDGQDAISGALTLNLGVLRITPDGLEALLDIRHPVLMNGEMIRRIVGLRLEDLGIRVETASYKAPLHVPEQSRIVSSLLKVYYEVTGNEPRAIAIGGGTYSRSMDNCVAFGCTLPGHPDLAHQAGEHMALDHLLLHMRVFAHAIAELAG</sequence>
<dbReference type="GO" id="GO:0008237">
    <property type="term" value="F:metallopeptidase activity"/>
    <property type="evidence" value="ECO:0007669"/>
    <property type="project" value="UniProtKB-KW"/>
</dbReference>
<evidence type="ECO:0000256" key="6">
    <source>
        <dbReference type="ARBA" id="ARBA00022833"/>
    </source>
</evidence>
<evidence type="ECO:0000256" key="8">
    <source>
        <dbReference type="ARBA" id="ARBA00023049"/>
    </source>
</evidence>
<dbReference type="InterPro" id="IPR002933">
    <property type="entry name" value="Peptidase_M20"/>
</dbReference>
<dbReference type="SUPFAM" id="SSF53187">
    <property type="entry name" value="Zn-dependent exopeptidases"/>
    <property type="match status" value="1"/>
</dbReference>
<gene>
    <name evidence="9" type="primary">pepV</name>
    <name evidence="9" type="ORF">IAA66_07020</name>
</gene>
<dbReference type="InterPro" id="IPR036264">
    <property type="entry name" value="Bact_exopeptidase_dim_dom"/>
</dbReference>
<dbReference type="Gene3D" id="3.30.70.360">
    <property type="match status" value="2"/>
</dbReference>
<dbReference type="Gene3D" id="3.40.630.10">
    <property type="entry name" value="Zn peptidases"/>
    <property type="match status" value="1"/>
</dbReference>
<dbReference type="GO" id="GO:0008777">
    <property type="term" value="F:acetylornithine deacetylase activity"/>
    <property type="evidence" value="ECO:0007669"/>
    <property type="project" value="TreeGrafter"/>
</dbReference>
<keyword evidence="8" id="KW-0482">Metalloprotease</keyword>
<dbReference type="Proteomes" id="UP000886819">
    <property type="component" value="Unassembled WGS sequence"/>
</dbReference>
<dbReference type="NCBIfam" id="NF005591">
    <property type="entry name" value="PRK07318.1"/>
    <property type="match status" value="1"/>
</dbReference>
<evidence type="ECO:0000256" key="3">
    <source>
        <dbReference type="ARBA" id="ARBA00022670"/>
    </source>
</evidence>
<comment type="cofactor">
    <cofactor evidence="1">
        <name>Zn(2+)</name>
        <dbReference type="ChEBI" id="CHEBI:29105"/>
    </cofactor>
</comment>
<dbReference type="Pfam" id="PF01546">
    <property type="entry name" value="Peptidase_M20"/>
    <property type="match status" value="1"/>
</dbReference>
<comment type="caution">
    <text evidence="9">The sequence shown here is derived from an EMBL/GenBank/DDBJ whole genome shotgun (WGS) entry which is preliminary data.</text>
</comment>
<reference evidence="9" key="2">
    <citation type="journal article" date="2021" name="PeerJ">
        <title>Extensive microbial diversity within the chicken gut microbiome revealed by metagenomics and culture.</title>
        <authorList>
            <person name="Gilroy R."/>
            <person name="Ravi A."/>
            <person name="Getino M."/>
            <person name="Pursley I."/>
            <person name="Horton D.L."/>
            <person name="Alikhan N.F."/>
            <person name="Baker D."/>
            <person name="Gharbi K."/>
            <person name="Hall N."/>
            <person name="Watson M."/>
            <person name="Adriaenssens E.M."/>
            <person name="Foster-Nyarko E."/>
            <person name="Jarju S."/>
            <person name="Secka A."/>
            <person name="Antonio M."/>
            <person name="Oren A."/>
            <person name="Chaudhuri R.R."/>
            <person name="La Ragione R."/>
            <person name="Hildebrand F."/>
            <person name="Pallen M.J."/>
        </authorList>
    </citation>
    <scope>NUCLEOTIDE SEQUENCE</scope>
    <source>
        <strain evidence="9">ChiHile30-977</strain>
    </source>
</reference>
<organism evidence="9 10">
    <name type="scientific">Candidatus Avichristensenella intestinipullorum</name>
    <dbReference type="NCBI Taxonomy" id="2840693"/>
    <lineage>
        <taxon>Bacteria</taxon>
        <taxon>Bacillati</taxon>
        <taxon>Bacillota</taxon>
        <taxon>Clostridia</taxon>
        <taxon>Candidatus Avichristensenella</taxon>
    </lineage>
</organism>
<evidence type="ECO:0000313" key="9">
    <source>
        <dbReference type="EMBL" id="HIQ63324.1"/>
    </source>
</evidence>
<dbReference type="GO" id="GO:0008270">
    <property type="term" value="F:zinc ion binding"/>
    <property type="evidence" value="ECO:0007669"/>
    <property type="project" value="InterPro"/>
</dbReference>
<protein>
    <submittedName>
        <fullName evidence="9">Dipeptidase PepV</fullName>
    </submittedName>
</protein>
<dbReference type="PANTHER" id="PTHR43808">
    <property type="entry name" value="ACETYLORNITHINE DEACETYLASE"/>
    <property type="match status" value="1"/>
</dbReference>
<dbReference type="NCBIfam" id="TIGR01887">
    <property type="entry name" value="dipeptidaselike"/>
    <property type="match status" value="1"/>
</dbReference>
<evidence type="ECO:0000256" key="2">
    <source>
        <dbReference type="ARBA" id="ARBA00006247"/>
    </source>
</evidence>
<evidence type="ECO:0000256" key="1">
    <source>
        <dbReference type="ARBA" id="ARBA00001947"/>
    </source>
</evidence>
<keyword evidence="4" id="KW-0479">Metal-binding</keyword>
<dbReference type="PROSITE" id="PS00759">
    <property type="entry name" value="ARGE_DAPE_CPG2_2"/>
    <property type="match status" value="1"/>
</dbReference>
<proteinExistence type="inferred from homology"/>
<keyword evidence="6" id="KW-0862">Zinc</keyword>
<dbReference type="InterPro" id="IPR001261">
    <property type="entry name" value="ArgE/DapE_CS"/>
</dbReference>
<dbReference type="GO" id="GO:0006508">
    <property type="term" value="P:proteolysis"/>
    <property type="evidence" value="ECO:0007669"/>
    <property type="project" value="UniProtKB-KW"/>
</dbReference>
<comment type="similarity">
    <text evidence="2">Belongs to the peptidase M20A family.</text>
</comment>
<evidence type="ECO:0000256" key="7">
    <source>
        <dbReference type="ARBA" id="ARBA00022997"/>
    </source>
</evidence>
<dbReference type="AlphaFoldDB" id="A0A9D0YX33"/>
<keyword evidence="5" id="KW-0378">Hydrolase</keyword>
<accession>A0A9D0YX33</accession>
<keyword evidence="3" id="KW-0645">Protease</keyword>
<dbReference type="InterPro" id="IPR010964">
    <property type="entry name" value="M20A_pepV-rel"/>
</dbReference>
<reference evidence="9" key="1">
    <citation type="submission" date="2020-10" db="EMBL/GenBank/DDBJ databases">
        <authorList>
            <person name="Gilroy R."/>
        </authorList>
    </citation>
    <scope>NUCLEOTIDE SEQUENCE</scope>
    <source>
        <strain evidence="9">ChiHile30-977</strain>
    </source>
</reference>
<name>A0A9D0YX33_9FIRM</name>
<dbReference type="EMBL" id="DVFI01000099">
    <property type="protein sequence ID" value="HIQ63324.1"/>
    <property type="molecule type" value="Genomic_DNA"/>
</dbReference>
<keyword evidence="7" id="KW-0224">Dipeptidase</keyword>
<evidence type="ECO:0000256" key="5">
    <source>
        <dbReference type="ARBA" id="ARBA00022801"/>
    </source>
</evidence>
<dbReference type="GO" id="GO:0016805">
    <property type="term" value="F:dipeptidase activity"/>
    <property type="evidence" value="ECO:0007669"/>
    <property type="project" value="UniProtKB-KW"/>
</dbReference>
<evidence type="ECO:0000256" key="4">
    <source>
        <dbReference type="ARBA" id="ARBA00022723"/>
    </source>
</evidence>